<reference evidence="3 4" key="2">
    <citation type="journal article" date="2019" name="PLoS Negl. Trop. Dis.">
        <title>Revisiting the worldwide diversity of Leptospira species in the environment.</title>
        <authorList>
            <person name="Vincent A.T."/>
            <person name="Schiettekatte O."/>
            <person name="Bourhy P."/>
            <person name="Veyrier F.J."/>
            <person name="Picardeau M."/>
        </authorList>
    </citation>
    <scope>NUCLEOTIDE SEQUENCE [LARGE SCALE GENOMIC DNA]</scope>
    <source>
        <strain evidence="2 4">201800273</strain>
        <strain evidence="3">201800295</strain>
    </source>
</reference>
<dbReference type="Proteomes" id="UP000297641">
    <property type="component" value="Unassembled WGS sequence"/>
</dbReference>
<sequence>MLLQDQVSVQAKAKFKLYPTSLVGWFYYFRYRIYCLKSSYLRSIRRAKEQFNYFLFKGHVNLGDFSYDPSLGKPRGKSIDEKYFSFGYQLDFKDLPPNLLEYIKNLETIIEHYFGCEALVSKPNLWRNFHIDEQHYGKDIFSECFHQDLVRDHLNMQLFILLHDTNEELGPFEFLPYEEQSNHFDYYRKRNRIKPKANSIALVGKRGDALLISTGYVVHKAGNPMPGKHRDMLSLAFFPKYTGIGEPFSNL</sequence>
<dbReference type="RefSeq" id="WP_135754316.1">
    <property type="nucleotide sequence ID" value="NZ_RQFD01000015.1"/>
</dbReference>
<dbReference type="Proteomes" id="UP000297617">
    <property type="component" value="Unassembled WGS sequence"/>
</dbReference>
<evidence type="ECO:0000313" key="1">
    <source>
        <dbReference type="EMBL" id="TGK48603.1"/>
    </source>
</evidence>
<dbReference type="Gene3D" id="2.60.120.620">
    <property type="entry name" value="q2cbj1_9rhob like domain"/>
    <property type="match status" value="1"/>
</dbReference>
<reference evidence="1" key="1">
    <citation type="submission" date="2018-10" db="EMBL/GenBank/DDBJ databases">
        <authorList>
            <person name="Vincent A.T."/>
            <person name="Schiettekatte O."/>
            <person name="Bourhy P."/>
            <person name="Veyrier F.J."/>
            <person name="Picardeau M."/>
        </authorList>
    </citation>
    <scope>NUCLEOTIDE SEQUENCE</scope>
    <source>
        <strain evidence="1">201800295</strain>
    </source>
</reference>
<keyword evidence="3" id="KW-1185">Reference proteome</keyword>
<comment type="caution">
    <text evidence="2">The sequence shown here is derived from an EMBL/GenBank/DDBJ whole genome shotgun (WGS) entry which is preliminary data.</text>
</comment>
<proteinExistence type="predicted"/>
<evidence type="ECO:0000313" key="4">
    <source>
        <dbReference type="Proteomes" id="UP000297641"/>
    </source>
</evidence>
<evidence type="ECO:0000313" key="2">
    <source>
        <dbReference type="EMBL" id="TGL02311.1"/>
    </source>
</evidence>
<gene>
    <name evidence="1" type="ORF">EHQ10_12915</name>
    <name evidence="2" type="ORF">EHQ43_18305</name>
</gene>
<protein>
    <recommendedName>
        <fullName evidence="5">Phytanoyl-CoA dioxygenase</fullName>
    </recommendedName>
</protein>
<evidence type="ECO:0000313" key="3">
    <source>
        <dbReference type="Proteomes" id="UP000297617"/>
    </source>
</evidence>
<accession>A0A7I0HMP9</accession>
<dbReference type="SUPFAM" id="SSF51197">
    <property type="entry name" value="Clavaminate synthase-like"/>
    <property type="match status" value="1"/>
</dbReference>
<organism evidence="2 4">
    <name type="scientific">Leptospira bouyouniensis</name>
    <dbReference type="NCBI Taxonomy" id="2484911"/>
    <lineage>
        <taxon>Bacteria</taxon>
        <taxon>Pseudomonadati</taxon>
        <taxon>Spirochaetota</taxon>
        <taxon>Spirochaetia</taxon>
        <taxon>Leptospirales</taxon>
        <taxon>Leptospiraceae</taxon>
        <taxon>Leptospira</taxon>
    </lineage>
</organism>
<dbReference type="EMBL" id="RQFD01000015">
    <property type="protein sequence ID" value="TGK48603.1"/>
    <property type="molecule type" value="Genomic_DNA"/>
</dbReference>
<dbReference type="EMBL" id="RQFT01000015">
    <property type="protein sequence ID" value="TGL02311.1"/>
    <property type="molecule type" value="Genomic_DNA"/>
</dbReference>
<dbReference type="AlphaFoldDB" id="A0A7I0HMP9"/>
<evidence type="ECO:0008006" key="5">
    <source>
        <dbReference type="Google" id="ProtNLM"/>
    </source>
</evidence>
<name>A0A7I0HMP9_9LEPT</name>